<dbReference type="Proteomes" id="UP000295673">
    <property type="component" value="Unassembled WGS sequence"/>
</dbReference>
<keyword evidence="3" id="KW-1185">Reference proteome</keyword>
<dbReference type="AlphaFoldDB" id="A0A4R1N1F0"/>
<dbReference type="RefSeq" id="WP_132861700.1">
    <property type="nucleotide sequence ID" value="NZ_SMGR01000004.1"/>
</dbReference>
<sequence>MARRTGHVIALATALAFSFLNGVLAASEPVKQHNSNALWFENWGGMTNATLKVFSPDGTMTELFTNAGTPVYQLPGRDVVDGVYHFELSAATTEQEKVVNQTNNGRGDAARDTVAKSYHTSGSFTVSRGVIVTPEDIKEDDNN</sequence>
<organism evidence="2 3">
    <name type="scientific">Shimia isoporae</name>
    <dbReference type="NCBI Taxonomy" id="647720"/>
    <lineage>
        <taxon>Bacteria</taxon>
        <taxon>Pseudomonadati</taxon>
        <taxon>Pseudomonadota</taxon>
        <taxon>Alphaproteobacteria</taxon>
        <taxon>Rhodobacterales</taxon>
        <taxon>Roseobacteraceae</taxon>
    </lineage>
</organism>
<feature type="signal peptide" evidence="1">
    <location>
        <begin position="1"/>
        <end position="25"/>
    </location>
</feature>
<evidence type="ECO:0008006" key="4">
    <source>
        <dbReference type="Google" id="ProtNLM"/>
    </source>
</evidence>
<protein>
    <recommendedName>
        <fullName evidence="4">Secreted protein (Por secretion system target)</fullName>
    </recommendedName>
</protein>
<name>A0A4R1N1F0_9RHOB</name>
<dbReference type="EMBL" id="SMGR01000004">
    <property type="protein sequence ID" value="TCK99867.1"/>
    <property type="molecule type" value="Genomic_DNA"/>
</dbReference>
<reference evidence="2 3" key="1">
    <citation type="submission" date="2019-03" db="EMBL/GenBank/DDBJ databases">
        <title>Genomic Encyclopedia of Archaeal and Bacterial Type Strains, Phase II (KMG-II): from individual species to whole genera.</title>
        <authorList>
            <person name="Goeker M."/>
        </authorList>
    </citation>
    <scope>NUCLEOTIDE SEQUENCE [LARGE SCALE GENOMIC DNA]</scope>
    <source>
        <strain evidence="2 3">DSM 26433</strain>
    </source>
</reference>
<evidence type="ECO:0000313" key="2">
    <source>
        <dbReference type="EMBL" id="TCK99867.1"/>
    </source>
</evidence>
<feature type="chain" id="PRO_5020181964" description="Secreted protein (Por secretion system target)" evidence="1">
    <location>
        <begin position="26"/>
        <end position="143"/>
    </location>
</feature>
<evidence type="ECO:0000313" key="3">
    <source>
        <dbReference type="Proteomes" id="UP000295673"/>
    </source>
</evidence>
<comment type="caution">
    <text evidence="2">The sequence shown here is derived from an EMBL/GenBank/DDBJ whole genome shotgun (WGS) entry which is preliminary data.</text>
</comment>
<dbReference type="OrthoDB" id="7848466at2"/>
<keyword evidence="1" id="KW-0732">Signal</keyword>
<accession>A0A4R1N1F0</accession>
<gene>
    <name evidence="2" type="ORF">BXY66_3571</name>
</gene>
<proteinExistence type="predicted"/>
<evidence type="ECO:0000256" key="1">
    <source>
        <dbReference type="SAM" id="SignalP"/>
    </source>
</evidence>